<evidence type="ECO:0000256" key="6">
    <source>
        <dbReference type="SAM" id="Phobius"/>
    </source>
</evidence>
<evidence type="ECO:0000313" key="7">
    <source>
        <dbReference type="EMBL" id="TPX53232.1"/>
    </source>
</evidence>
<dbReference type="PANTHER" id="PTHR23507:SF1">
    <property type="entry name" value="FI18259P1-RELATED"/>
    <property type="match status" value="1"/>
</dbReference>
<dbReference type="VEuPathDB" id="FungiDB:SeMB42_g00906"/>
<feature type="compositionally biased region" description="Low complexity" evidence="5">
    <location>
        <begin position="285"/>
        <end position="306"/>
    </location>
</feature>
<dbReference type="PANTHER" id="PTHR23507">
    <property type="entry name" value="ZGC:174356"/>
    <property type="match status" value="1"/>
</dbReference>
<feature type="transmembrane region" description="Helical" evidence="6">
    <location>
        <begin position="249"/>
        <end position="268"/>
    </location>
</feature>
<feature type="transmembrane region" description="Helical" evidence="6">
    <location>
        <begin position="401"/>
        <end position="422"/>
    </location>
</feature>
<keyword evidence="3 6" id="KW-1133">Transmembrane helix</keyword>
<feature type="transmembrane region" description="Helical" evidence="6">
    <location>
        <begin position="39"/>
        <end position="57"/>
    </location>
</feature>
<accession>A0A507DNH9</accession>
<keyword evidence="2 6" id="KW-0812">Transmembrane</keyword>
<feature type="transmembrane region" description="Helical" evidence="6">
    <location>
        <begin position="178"/>
        <end position="205"/>
    </location>
</feature>
<dbReference type="Gene3D" id="1.20.1250.20">
    <property type="entry name" value="MFS general substrate transporter like domains"/>
    <property type="match status" value="1"/>
</dbReference>
<dbReference type="AlphaFoldDB" id="A0A507DNH9"/>
<keyword evidence="8" id="KW-1185">Reference proteome</keyword>
<gene>
    <name evidence="7" type="ORF">SeMB42_g00906</name>
</gene>
<feature type="transmembrane region" description="Helical" evidence="6">
    <location>
        <begin position="217"/>
        <end position="237"/>
    </location>
</feature>
<comment type="caution">
    <text evidence="7">The sequence shown here is derived from an EMBL/GenBank/DDBJ whole genome shotgun (WGS) entry which is preliminary data.</text>
</comment>
<organism evidence="7 8">
    <name type="scientific">Synchytrium endobioticum</name>
    <dbReference type="NCBI Taxonomy" id="286115"/>
    <lineage>
        <taxon>Eukaryota</taxon>
        <taxon>Fungi</taxon>
        <taxon>Fungi incertae sedis</taxon>
        <taxon>Chytridiomycota</taxon>
        <taxon>Chytridiomycota incertae sedis</taxon>
        <taxon>Chytridiomycetes</taxon>
        <taxon>Synchytriales</taxon>
        <taxon>Synchytriaceae</taxon>
        <taxon>Synchytrium</taxon>
    </lineage>
</organism>
<feature type="transmembrane region" description="Helical" evidence="6">
    <location>
        <begin position="434"/>
        <end position="456"/>
    </location>
</feature>
<feature type="transmembrane region" description="Helical" evidence="6">
    <location>
        <begin position="344"/>
        <end position="370"/>
    </location>
</feature>
<comment type="subcellular location">
    <subcellularLocation>
        <location evidence="1">Membrane</location>
        <topology evidence="1">Multi-pass membrane protein</topology>
    </subcellularLocation>
</comment>
<feature type="region of interest" description="Disordered" evidence="5">
    <location>
        <begin position="278"/>
        <end position="306"/>
    </location>
</feature>
<evidence type="ECO:0008006" key="9">
    <source>
        <dbReference type="Google" id="ProtNLM"/>
    </source>
</evidence>
<evidence type="ECO:0000313" key="8">
    <source>
        <dbReference type="Proteomes" id="UP000317494"/>
    </source>
</evidence>
<protein>
    <recommendedName>
        <fullName evidence="9">Major facilitator superfamily (MFS) profile domain-containing protein</fullName>
    </recommendedName>
</protein>
<dbReference type="GO" id="GO:0022857">
    <property type="term" value="F:transmembrane transporter activity"/>
    <property type="evidence" value="ECO:0007669"/>
    <property type="project" value="InterPro"/>
</dbReference>
<dbReference type="Pfam" id="PF07690">
    <property type="entry name" value="MFS_1"/>
    <property type="match status" value="1"/>
</dbReference>
<evidence type="ECO:0000256" key="5">
    <source>
        <dbReference type="SAM" id="MobiDB-lite"/>
    </source>
</evidence>
<dbReference type="Proteomes" id="UP000317494">
    <property type="component" value="Unassembled WGS sequence"/>
</dbReference>
<feature type="transmembrane region" description="Helical" evidence="6">
    <location>
        <begin position="119"/>
        <end position="145"/>
    </location>
</feature>
<keyword evidence="4 6" id="KW-0472">Membrane</keyword>
<evidence type="ECO:0000256" key="4">
    <source>
        <dbReference type="ARBA" id="ARBA00023136"/>
    </source>
</evidence>
<dbReference type="InterPro" id="IPR036259">
    <property type="entry name" value="MFS_trans_sf"/>
</dbReference>
<feature type="compositionally biased region" description="Polar residues" evidence="5">
    <location>
        <begin position="515"/>
        <end position="532"/>
    </location>
</feature>
<name>A0A507DNH9_9FUNG</name>
<evidence type="ECO:0000256" key="2">
    <source>
        <dbReference type="ARBA" id="ARBA00022692"/>
    </source>
</evidence>
<feature type="region of interest" description="Disordered" evidence="5">
    <location>
        <begin position="511"/>
        <end position="545"/>
    </location>
</feature>
<feature type="transmembrane region" description="Helical" evidence="6">
    <location>
        <begin position="152"/>
        <end position="172"/>
    </location>
</feature>
<sequence>MPATSNDHDQQPAETQALLSGHNGHGHDRPPARRLQPTPALIIVPLFLHVLAASLTFTPASQFFMRWLCAQLKALDDIHHASDSWLPLGFSRIPGSSPQLPSLESCRAPPYAIPVQELVATWSMILSLCTSVPAILTIPIISIILDKSGRAFVIKLPVLSLLTGVLGLISLANLGFGMWILILTHLIQGFLGGFQAMVMVVFCYLSDCTTARRRTTVFAQMEALLFMAFLTGPYLGGVLAKLNDNPANAFYASMAAEVAVLLYVLLLLPESLGYIPPDHDSTPRPANTSTSIATPTPPSLSTSSSTPALASLANVKSNIMETMSVFLVSRHDSTGRKQGKVSRLLLVTIAFLMAISFAGLQFSFVFYTVWPLPEYKRPSLLKQAPKMQALKFGWESDDGGLFLLVLGIGRIFSVAIVLPSILKTIPNTATPAYRFIFLGLATAGWQFYVIGLADSFGAVTLPMVRAVLSRSLDSNLQGGAYAVALFITAGLRVRELVLPVHVPPILPYESHDSEANSNDVEVPSSPSYGPSRNDTDRQRTPSTRTLALGKIAEIESEVGLLADRGV</sequence>
<evidence type="ECO:0000256" key="3">
    <source>
        <dbReference type="ARBA" id="ARBA00022989"/>
    </source>
</evidence>
<dbReference type="GO" id="GO:0016020">
    <property type="term" value="C:membrane"/>
    <property type="evidence" value="ECO:0007669"/>
    <property type="project" value="UniProtKB-SubCell"/>
</dbReference>
<dbReference type="SUPFAM" id="SSF103473">
    <property type="entry name" value="MFS general substrate transporter"/>
    <property type="match status" value="1"/>
</dbReference>
<reference evidence="7 8" key="1">
    <citation type="journal article" date="2019" name="Sci. Rep.">
        <title>Comparative genomics of chytrid fungi reveal insights into the obligate biotrophic and pathogenic lifestyle of Synchytrium endobioticum.</title>
        <authorList>
            <person name="van de Vossenberg B.T.L.H."/>
            <person name="Warris S."/>
            <person name="Nguyen H.D.T."/>
            <person name="van Gent-Pelzer M.P.E."/>
            <person name="Joly D.L."/>
            <person name="van de Geest H.C."/>
            <person name="Bonants P.J.M."/>
            <person name="Smith D.S."/>
            <person name="Levesque C.A."/>
            <person name="van der Lee T.A.J."/>
        </authorList>
    </citation>
    <scope>NUCLEOTIDE SEQUENCE [LARGE SCALE GENOMIC DNA]</scope>
    <source>
        <strain evidence="7 8">MB42</strain>
    </source>
</reference>
<evidence type="ECO:0000256" key="1">
    <source>
        <dbReference type="ARBA" id="ARBA00004141"/>
    </source>
</evidence>
<dbReference type="EMBL" id="QEAN01000020">
    <property type="protein sequence ID" value="TPX53232.1"/>
    <property type="molecule type" value="Genomic_DNA"/>
</dbReference>
<proteinExistence type="predicted"/>
<dbReference type="InterPro" id="IPR011701">
    <property type="entry name" value="MFS"/>
</dbReference>